<dbReference type="AlphaFoldDB" id="A0A9P6JRR8"/>
<dbReference type="EMBL" id="MU157843">
    <property type="protein sequence ID" value="KAF9529820.1"/>
    <property type="molecule type" value="Genomic_DNA"/>
</dbReference>
<dbReference type="Proteomes" id="UP000807306">
    <property type="component" value="Unassembled WGS sequence"/>
</dbReference>
<dbReference type="OrthoDB" id="2994675at2759"/>
<evidence type="ECO:0000256" key="1">
    <source>
        <dbReference type="SAM" id="MobiDB-lite"/>
    </source>
</evidence>
<dbReference type="Pfam" id="PF20415">
    <property type="entry name" value="DUF6699"/>
    <property type="match status" value="1"/>
</dbReference>
<feature type="domain" description="DUF6699" evidence="2">
    <location>
        <begin position="133"/>
        <end position="253"/>
    </location>
</feature>
<keyword evidence="4" id="KW-1185">Reference proteome</keyword>
<comment type="caution">
    <text evidence="3">The sequence shown here is derived from an EMBL/GenBank/DDBJ whole genome shotgun (WGS) entry which is preliminary data.</text>
</comment>
<reference evidence="3" key="1">
    <citation type="submission" date="2020-11" db="EMBL/GenBank/DDBJ databases">
        <authorList>
            <consortium name="DOE Joint Genome Institute"/>
            <person name="Ahrendt S."/>
            <person name="Riley R."/>
            <person name="Andreopoulos W."/>
            <person name="Labutti K."/>
            <person name="Pangilinan J."/>
            <person name="Ruiz-Duenas F.J."/>
            <person name="Barrasa J.M."/>
            <person name="Sanchez-Garcia M."/>
            <person name="Camarero S."/>
            <person name="Miyauchi S."/>
            <person name="Serrano A."/>
            <person name="Linde D."/>
            <person name="Babiker R."/>
            <person name="Drula E."/>
            <person name="Ayuso-Fernandez I."/>
            <person name="Pacheco R."/>
            <person name="Padilla G."/>
            <person name="Ferreira P."/>
            <person name="Barriuso J."/>
            <person name="Kellner H."/>
            <person name="Castanera R."/>
            <person name="Alfaro M."/>
            <person name="Ramirez L."/>
            <person name="Pisabarro A.G."/>
            <person name="Kuo A."/>
            <person name="Tritt A."/>
            <person name="Lipzen A."/>
            <person name="He G."/>
            <person name="Yan M."/>
            <person name="Ng V."/>
            <person name="Cullen D."/>
            <person name="Martin F."/>
            <person name="Rosso M.-N."/>
            <person name="Henrissat B."/>
            <person name="Hibbett D."/>
            <person name="Martinez A.T."/>
            <person name="Grigoriev I.V."/>
        </authorList>
    </citation>
    <scope>NUCLEOTIDE SEQUENCE</scope>
    <source>
        <strain evidence="3">CBS 506.95</strain>
    </source>
</reference>
<proteinExistence type="predicted"/>
<evidence type="ECO:0000259" key="2">
    <source>
        <dbReference type="Pfam" id="PF20415"/>
    </source>
</evidence>
<dbReference type="InterPro" id="IPR046522">
    <property type="entry name" value="DUF6699"/>
</dbReference>
<feature type="compositionally biased region" description="Polar residues" evidence="1">
    <location>
        <begin position="211"/>
        <end position="226"/>
    </location>
</feature>
<protein>
    <recommendedName>
        <fullName evidence="2">DUF6699 domain-containing protein</fullName>
    </recommendedName>
</protein>
<sequence length="267" mass="28983">MSFHRQVVSASRNEFSTPSDAYGQAYGSPASASSWGTLSTNVPLPKNLSSPSTYSFGLDSPSHQGHFRLAQNATSPRRDSHSEDLYSRSSIASFPGAGSSGLLPQSGPAQPSTSIALIPTLSIHSEVQQRVNLDLSRAPSLSPSTYNYHPSMSSSAFHPSMTYTDITIHGPVKWSFRIHTPHALTVYDVLNQLYHYLQGSDGRHDGLSSRMKPTQMSVGDYRNQNPQRGLYGDGVKRLDLLGPRHFLAGLDSAPGDNAWNVYLSTSS</sequence>
<gene>
    <name evidence="3" type="ORF">CPB83DRAFT_236387</name>
</gene>
<feature type="region of interest" description="Disordered" evidence="1">
    <location>
        <begin position="204"/>
        <end position="226"/>
    </location>
</feature>
<evidence type="ECO:0000313" key="4">
    <source>
        <dbReference type="Proteomes" id="UP000807306"/>
    </source>
</evidence>
<organism evidence="3 4">
    <name type="scientific">Crepidotus variabilis</name>
    <dbReference type="NCBI Taxonomy" id="179855"/>
    <lineage>
        <taxon>Eukaryota</taxon>
        <taxon>Fungi</taxon>
        <taxon>Dikarya</taxon>
        <taxon>Basidiomycota</taxon>
        <taxon>Agaricomycotina</taxon>
        <taxon>Agaricomycetes</taxon>
        <taxon>Agaricomycetidae</taxon>
        <taxon>Agaricales</taxon>
        <taxon>Agaricineae</taxon>
        <taxon>Crepidotaceae</taxon>
        <taxon>Crepidotus</taxon>
    </lineage>
</organism>
<evidence type="ECO:0000313" key="3">
    <source>
        <dbReference type="EMBL" id="KAF9529820.1"/>
    </source>
</evidence>
<name>A0A9P6JRR8_9AGAR</name>
<accession>A0A9P6JRR8</accession>